<gene>
    <name evidence="1" type="ORF">CGI_10007402</name>
</gene>
<evidence type="ECO:0000313" key="1">
    <source>
        <dbReference type="EMBL" id="EKC26838.1"/>
    </source>
</evidence>
<dbReference type="HOGENOM" id="CLU_2544799_0_0_1"/>
<proteinExistence type="predicted"/>
<dbReference type="InParanoid" id="K1PYW4"/>
<reference evidence="1" key="1">
    <citation type="journal article" date="2012" name="Nature">
        <title>The oyster genome reveals stress adaptation and complexity of shell formation.</title>
        <authorList>
            <person name="Zhang G."/>
            <person name="Fang X."/>
            <person name="Guo X."/>
            <person name="Li L."/>
            <person name="Luo R."/>
            <person name="Xu F."/>
            <person name="Yang P."/>
            <person name="Zhang L."/>
            <person name="Wang X."/>
            <person name="Qi H."/>
            <person name="Xiong Z."/>
            <person name="Que H."/>
            <person name="Xie Y."/>
            <person name="Holland P.W."/>
            <person name="Paps J."/>
            <person name="Zhu Y."/>
            <person name="Wu F."/>
            <person name="Chen Y."/>
            <person name="Wang J."/>
            <person name="Peng C."/>
            <person name="Meng J."/>
            <person name="Yang L."/>
            <person name="Liu J."/>
            <person name="Wen B."/>
            <person name="Zhang N."/>
            <person name="Huang Z."/>
            <person name="Zhu Q."/>
            <person name="Feng Y."/>
            <person name="Mount A."/>
            <person name="Hedgecock D."/>
            <person name="Xu Z."/>
            <person name="Liu Y."/>
            <person name="Domazet-Loso T."/>
            <person name="Du Y."/>
            <person name="Sun X."/>
            <person name="Zhang S."/>
            <person name="Liu B."/>
            <person name="Cheng P."/>
            <person name="Jiang X."/>
            <person name="Li J."/>
            <person name="Fan D."/>
            <person name="Wang W."/>
            <person name="Fu W."/>
            <person name="Wang T."/>
            <person name="Wang B."/>
            <person name="Zhang J."/>
            <person name="Peng Z."/>
            <person name="Li Y."/>
            <person name="Li N."/>
            <person name="Wang J."/>
            <person name="Chen M."/>
            <person name="He Y."/>
            <person name="Tan F."/>
            <person name="Song X."/>
            <person name="Zheng Q."/>
            <person name="Huang R."/>
            <person name="Yang H."/>
            <person name="Du X."/>
            <person name="Chen L."/>
            <person name="Yang M."/>
            <person name="Gaffney P.M."/>
            <person name="Wang S."/>
            <person name="Luo L."/>
            <person name="She Z."/>
            <person name="Ming Y."/>
            <person name="Huang W."/>
            <person name="Zhang S."/>
            <person name="Huang B."/>
            <person name="Zhang Y."/>
            <person name="Qu T."/>
            <person name="Ni P."/>
            <person name="Miao G."/>
            <person name="Wang J."/>
            <person name="Wang Q."/>
            <person name="Steinberg C.E."/>
            <person name="Wang H."/>
            <person name="Li N."/>
            <person name="Qian L."/>
            <person name="Zhang G."/>
            <person name="Li Y."/>
            <person name="Yang H."/>
            <person name="Liu X."/>
            <person name="Wang J."/>
            <person name="Yin Y."/>
            <person name="Wang J."/>
        </authorList>
    </citation>
    <scope>NUCLEOTIDE SEQUENCE [LARGE SCALE GENOMIC DNA]</scope>
    <source>
        <strain evidence="1">05x7-T-G4-1.051#20</strain>
    </source>
</reference>
<accession>K1PYW4</accession>
<organism evidence="1">
    <name type="scientific">Magallana gigas</name>
    <name type="common">Pacific oyster</name>
    <name type="synonym">Crassostrea gigas</name>
    <dbReference type="NCBI Taxonomy" id="29159"/>
    <lineage>
        <taxon>Eukaryota</taxon>
        <taxon>Metazoa</taxon>
        <taxon>Spiralia</taxon>
        <taxon>Lophotrochozoa</taxon>
        <taxon>Mollusca</taxon>
        <taxon>Bivalvia</taxon>
        <taxon>Autobranchia</taxon>
        <taxon>Pteriomorphia</taxon>
        <taxon>Ostreida</taxon>
        <taxon>Ostreoidea</taxon>
        <taxon>Ostreidae</taxon>
        <taxon>Magallana</taxon>
    </lineage>
</organism>
<dbReference type="AlphaFoldDB" id="K1PYW4"/>
<name>K1PYW4_MAGGI</name>
<protein>
    <submittedName>
        <fullName evidence="1">Uncharacterized protein</fullName>
    </submittedName>
</protein>
<sequence>MTEIAIPKHDSGGQRSVITTLTMTHPSWPTYSLCENKPRLIVDPKAFFVVIIIDLNLDVSNGFTSYAVNFKLPGKLVFSALRT</sequence>
<dbReference type="EMBL" id="JH817396">
    <property type="protein sequence ID" value="EKC26838.1"/>
    <property type="molecule type" value="Genomic_DNA"/>
</dbReference>